<organism evidence="2 3">
    <name type="scientific">Bifidobacterium dentium JCVIHMP022</name>
    <dbReference type="NCBI Taxonomy" id="553191"/>
    <lineage>
        <taxon>Bacteria</taxon>
        <taxon>Bacillati</taxon>
        <taxon>Actinomycetota</taxon>
        <taxon>Actinomycetes</taxon>
        <taxon>Bifidobacteriales</taxon>
        <taxon>Bifidobacteriaceae</taxon>
        <taxon>Bifidobacterium</taxon>
    </lineage>
</organism>
<dbReference type="EMBL" id="AEHJ01000025">
    <property type="protein sequence ID" value="EFO77620.1"/>
    <property type="molecule type" value="Genomic_DNA"/>
</dbReference>
<feature type="transmembrane region" description="Helical" evidence="1">
    <location>
        <begin position="6"/>
        <end position="26"/>
    </location>
</feature>
<keyword evidence="1" id="KW-1133">Transmembrane helix</keyword>
<proteinExistence type="predicted"/>
<evidence type="ECO:0000313" key="2">
    <source>
        <dbReference type="EMBL" id="EFO77620.1"/>
    </source>
</evidence>
<reference evidence="2 3" key="1">
    <citation type="submission" date="2010-10" db="EMBL/GenBank/DDBJ databases">
        <authorList>
            <person name="Durkin A.S."/>
            <person name="Madupu R."/>
            <person name="Torralba M."/>
            <person name="Gillis M."/>
            <person name="Methe B."/>
            <person name="Sutton G."/>
            <person name="Nelson K.E."/>
        </authorList>
    </citation>
    <scope>NUCLEOTIDE SEQUENCE [LARGE SCALE GENOMIC DNA]</scope>
    <source>
        <strain evidence="2 3">JCVIHMP022</strain>
    </source>
</reference>
<accession>A0AB72Z4U4</accession>
<sequence length="40" mass="4069">STGGMGDAWFIGGGVLTVLVASFGLAESLKNAKRSKVSQK</sequence>
<comment type="caution">
    <text evidence="2">The sequence shown here is derived from an EMBL/GenBank/DDBJ whole genome shotgun (WGS) entry which is preliminary data.</text>
</comment>
<evidence type="ECO:0000313" key="3">
    <source>
        <dbReference type="Proteomes" id="UP000003457"/>
    </source>
</evidence>
<name>A0AB72Z4U4_9BIFI</name>
<feature type="non-terminal residue" evidence="2">
    <location>
        <position position="1"/>
    </location>
</feature>
<evidence type="ECO:0000256" key="1">
    <source>
        <dbReference type="SAM" id="Phobius"/>
    </source>
</evidence>
<dbReference type="AlphaFoldDB" id="A0AB72Z4U4"/>
<keyword evidence="1" id="KW-0472">Membrane</keyword>
<dbReference type="Proteomes" id="UP000003457">
    <property type="component" value="Unassembled WGS sequence"/>
</dbReference>
<protein>
    <submittedName>
        <fullName evidence="2">Uncharacterized protein</fullName>
    </submittedName>
</protein>
<keyword evidence="1" id="KW-0812">Transmembrane</keyword>
<gene>
    <name evidence="2" type="ORF">HMPREF9003_0010</name>
</gene>